<feature type="domain" description="Regulator of ribonuclease activity B" evidence="1">
    <location>
        <begin position="4"/>
        <end position="47"/>
    </location>
</feature>
<dbReference type="InterPro" id="IPR036701">
    <property type="entry name" value="RraB-like_sf"/>
</dbReference>
<evidence type="ECO:0000313" key="2">
    <source>
        <dbReference type="EMBL" id="EGF90229.1"/>
    </source>
</evidence>
<proteinExistence type="predicted"/>
<evidence type="ECO:0000313" key="3">
    <source>
        <dbReference type="Proteomes" id="UP000006512"/>
    </source>
</evidence>
<dbReference type="EMBL" id="GL883079">
    <property type="protein sequence ID" value="EGF90229.1"/>
    <property type="molecule type" value="Genomic_DNA"/>
</dbReference>
<reference evidence="3" key="1">
    <citation type="submission" date="2011-03" db="EMBL/GenBank/DDBJ databases">
        <title>Draft genome sequence of Brevundimonas diminuta.</title>
        <authorList>
            <person name="Brown P.J.B."/>
            <person name="Buechlein A."/>
            <person name="Hemmerich C."/>
            <person name="Brun Y.V."/>
        </authorList>
    </citation>
    <scope>NUCLEOTIDE SEQUENCE [LARGE SCALE GENOMIC DNA]</scope>
    <source>
        <strain evidence="3">C19</strain>
    </source>
</reference>
<dbReference type="Proteomes" id="UP000006512">
    <property type="component" value="Unassembled WGS sequence"/>
</dbReference>
<keyword evidence="3" id="KW-1185">Reference proteome</keyword>
<dbReference type="Pfam" id="PF06877">
    <property type="entry name" value="RraB"/>
    <property type="match status" value="1"/>
</dbReference>
<dbReference type="InterPro" id="IPR009671">
    <property type="entry name" value="RraB_dom"/>
</dbReference>
<protein>
    <recommendedName>
        <fullName evidence="1">Regulator of ribonuclease activity B domain-containing protein</fullName>
    </recommendedName>
</protein>
<accession>F4QPU2</accession>
<dbReference type="AlphaFoldDB" id="F4QPU2"/>
<dbReference type="SUPFAM" id="SSF89946">
    <property type="entry name" value="Hypothetical protein VC0424"/>
    <property type="match status" value="1"/>
</dbReference>
<dbReference type="STRING" id="715226.ABI_32450"/>
<evidence type="ECO:0000259" key="1">
    <source>
        <dbReference type="Pfam" id="PF06877"/>
    </source>
</evidence>
<gene>
    <name evidence="2" type="ORF">ABI_32450</name>
</gene>
<sequence length="49" mass="5431">MAGENDKTPWDAVASKYMIPTCENITEAERELGAISRTYGGFPDGWGFF</sequence>
<dbReference type="HOGENOM" id="CLU_3131815_0_0_5"/>
<organism evidence="2 3">
    <name type="scientific">Asticcacaulis biprosthecium C19</name>
    <dbReference type="NCBI Taxonomy" id="715226"/>
    <lineage>
        <taxon>Bacteria</taxon>
        <taxon>Pseudomonadati</taxon>
        <taxon>Pseudomonadota</taxon>
        <taxon>Alphaproteobacteria</taxon>
        <taxon>Caulobacterales</taxon>
        <taxon>Caulobacteraceae</taxon>
        <taxon>Asticcacaulis</taxon>
    </lineage>
</organism>
<name>F4QPU2_9CAUL</name>